<evidence type="ECO:0000259" key="16">
    <source>
        <dbReference type="PROSITE" id="PS50112"/>
    </source>
</evidence>
<dbReference type="Gene3D" id="3.60.40.10">
    <property type="entry name" value="PPM-type phosphatase domain"/>
    <property type="match status" value="1"/>
</dbReference>
<dbReference type="InterPro" id="IPR036457">
    <property type="entry name" value="PPM-type-like_dom_sf"/>
</dbReference>
<dbReference type="PROSITE" id="PS50112">
    <property type="entry name" value="PAS"/>
    <property type="match status" value="2"/>
</dbReference>
<dbReference type="Pfam" id="PF01590">
    <property type="entry name" value="GAF"/>
    <property type="match status" value="2"/>
</dbReference>
<dbReference type="GO" id="GO:0005524">
    <property type="term" value="F:ATP binding"/>
    <property type="evidence" value="ECO:0007669"/>
    <property type="project" value="UniProtKB-KW"/>
</dbReference>
<dbReference type="NCBIfam" id="TIGR00229">
    <property type="entry name" value="sensory_box"/>
    <property type="match status" value="2"/>
</dbReference>
<dbReference type="AlphaFoldDB" id="A0AAU8K2Y7"/>
<dbReference type="PROSITE" id="PS51746">
    <property type="entry name" value="PPM_2"/>
    <property type="match status" value="1"/>
</dbReference>
<dbReference type="RefSeq" id="WP_354643992.1">
    <property type="nucleotide sequence ID" value="NZ_CP159872.1"/>
</dbReference>
<dbReference type="InterPro" id="IPR000014">
    <property type="entry name" value="PAS"/>
</dbReference>
<dbReference type="CDD" id="cd00130">
    <property type="entry name" value="PAS"/>
    <property type="match status" value="2"/>
</dbReference>
<feature type="domain" description="PAS" evidence="16">
    <location>
        <begin position="157"/>
        <end position="212"/>
    </location>
</feature>
<dbReference type="InterPro" id="IPR001932">
    <property type="entry name" value="PPM-type_phosphatase-like_dom"/>
</dbReference>
<evidence type="ECO:0000256" key="10">
    <source>
        <dbReference type="ARBA" id="ARBA00022912"/>
    </source>
</evidence>
<evidence type="ECO:0000256" key="14">
    <source>
        <dbReference type="ARBA" id="ARBA00075117"/>
    </source>
</evidence>
<feature type="domain" description="PPM-type phosphatase" evidence="17">
    <location>
        <begin position="898"/>
        <end position="1106"/>
    </location>
</feature>
<evidence type="ECO:0000256" key="5">
    <source>
        <dbReference type="ARBA" id="ARBA00022741"/>
    </source>
</evidence>
<dbReference type="SMART" id="SM00065">
    <property type="entry name" value="GAF"/>
    <property type="match status" value="3"/>
</dbReference>
<keyword evidence="6" id="KW-0418">Kinase</keyword>
<keyword evidence="5" id="KW-0547">Nucleotide-binding</keyword>
<dbReference type="FunFam" id="3.60.40.10:FF:000005">
    <property type="entry name" value="Serine/threonine protein phosphatase"/>
    <property type="match status" value="1"/>
</dbReference>
<dbReference type="InterPro" id="IPR036890">
    <property type="entry name" value="HATPase_C_sf"/>
</dbReference>
<proteinExistence type="predicted"/>
<reference evidence="18" key="1">
    <citation type="submission" date="2024-06" db="EMBL/GenBank/DDBJ databases">
        <title>The genome sequences of Kitasatospora sp. strain HUAS MG31.</title>
        <authorList>
            <person name="Mo P."/>
        </authorList>
    </citation>
    <scope>NUCLEOTIDE SEQUENCE</scope>
    <source>
        <strain evidence="18">HUAS MG31</strain>
    </source>
</reference>
<dbReference type="InterPro" id="IPR052016">
    <property type="entry name" value="Bact_Sigma-Reg"/>
</dbReference>
<dbReference type="EC" id="3.1.3.16" evidence="1"/>
<keyword evidence="3" id="KW-0808">Transferase</keyword>
<dbReference type="FunFam" id="3.30.450.40:FF:000035">
    <property type="entry name" value="PAS sensor protein"/>
    <property type="match status" value="2"/>
</dbReference>
<evidence type="ECO:0000256" key="11">
    <source>
        <dbReference type="ARBA" id="ARBA00023211"/>
    </source>
</evidence>
<dbReference type="Gene3D" id="3.30.450.20">
    <property type="entry name" value="PAS domain"/>
    <property type="match status" value="2"/>
</dbReference>
<evidence type="ECO:0000256" key="12">
    <source>
        <dbReference type="ARBA" id="ARBA00047761"/>
    </source>
</evidence>
<dbReference type="Gene3D" id="3.30.565.10">
    <property type="entry name" value="Histidine kinase-like ATPase, C-terminal domain"/>
    <property type="match status" value="1"/>
</dbReference>
<dbReference type="SUPFAM" id="SSF81606">
    <property type="entry name" value="PP2C-like"/>
    <property type="match status" value="1"/>
</dbReference>
<keyword evidence="7" id="KW-0378">Hydrolase</keyword>
<evidence type="ECO:0000256" key="4">
    <source>
        <dbReference type="ARBA" id="ARBA00022723"/>
    </source>
</evidence>
<feature type="domain" description="PAS" evidence="16">
    <location>
        <begin position="38"/>
        <end position="92"/>
    </location>
</feature>
<dbReference type="SMART" id="SM00331">
    <property type="entry name" value="PP2C_SIG"/>
    <property type="match status" value="1"/>
</dbReference>
<dbReference type="InterPro" id="IPR003018">
    <property type="entry name" value="GAF"/>
</dbReference>
<dbReference type="Pfam" id="PF13581">
    <property type="entry name" value="HATPase_c_2"/>
    <property type="match status" value="1"/>
</dbReference>
<evidence type="ECO:0000256" key="7">
    <source>
        <dbReference type="ARBA" id="ARBA00022801"/>
    </source>
</evidence>
<dbReference type="FunFam" id="3.30.450.20:FF:000120">
    <property type="entry name" value="PAS domain S-box protein"/>
    <property type="match status" value="1"/>
</dbReference>
<sequence length="1238" mass="133479">MDTGKQRLVRRTRRLPASPADGEQVVDGLLMVPIATALISEDGRILHWSPDAEALLGYRAEEAVGAMAAQLLVTDEQRPEVLALFADILSGRAWSGVFPVRHAEGHYVNLEFRTHPIAGPGGRPLVLAVASDVTALRRLQSDLAVLDGFFTQSPVGMAVYDTELRFVRLNEALARINGLPVAEHLGRRVTDMLPGINGEEIEAVMRRVLQGGDAVVDTRSHGRTPGDPGHDHAWSASYFRLEDSSGRVLGVSSTIVDITERYKAETLAARAQERLRLLAEATASIGTTLDLRQTSRELADAMVPDLADTVGVFALEHLVTGDELRPAGAPGTQRVRRLALSTTDPDHPVEGMPTESVYRIPLDSGYARALDSGRTVTAPTWELPLLSSNVTEERLRAYLGAKPRPVVITPLVARGAVLGMVVYSRRSGREPFDDADITLGDELASRAAVAVDNARLYQRQQQTAESREQALHEARAAQERLALVNTASARIGTSLDLAATARELAEIATPRLADTVVVEVLDALVRGAREPGPGRADRSAVLRRMAFHTVPGSGMHPIAPVGSVHRFHPSTPYAWALAHRRPVFLPRIDEQAMNWFTDDPERYAAVRDQGVRAVMVVPLIARGAAVGVATFYRSVTERPYDEADVALAAELAARAAVSIDNALLYTRERDAAQQRQRALEAAGAAQQRLALLNEASTRIGTTLDLQRTAQELIEVVIPRFADFVTVDVLESVLQGDEPDPMPADGGVMLRAVAVGEIGEEGVMASAADPIGGASRSAQLYAQSLRTGRSILVPHVDEAALRRIVAHPDRIEPSLEAGVHSYLMVPLLARGTVLGGAEFIRTRNPSAFTAGDVALAEELAARAAVCIDNARLYRRERDTALTLQRSLLPQDVHRTPGLEIAYRYLPSSVISEVGGDWFDVVPLSGGRVALIVGDVMGHGIRAAATMGQLRTVARTLITLDMEPARVLRRLDDAAGALGEGQFATCVCLVFDPVDRECTVASAGHLPPVVADADGSARLLELPAGAPLGVGGVPFESTRFTLPEDGVLVLYTDGLVERRGRDLDEGMDLLRRTVASREGSLEQACDAVLTALGANSGQDDVAVIMAHARSIQGDRIATLELAGDHAMVRHARRFTRDTLAGWGLGGLGDLAELLTSELITNALVHAGAPIQLRLFRNRLLTVEVSDVEPHEPRLRRARAEDEGGRGMHLVNELAHRWGSRGTRDGKVVWFELEVPPGTVR</sequence>
<dbReference type="Pfam" id="PF08448">
    <property type="entry name" value="PAS_4"/>
    <property type="match status" value="2"/>
</dbReference>
<keyword evidence="2" id="KW-0597">Phosphoprotein</keyword>
<dbReference type="EMBL" id="CP159872">
    <property type="protein sequence ID" value="XCM83057.1"/>
    <property type="molecule type" value="Genomic_DNA"/>
</dbReference>
<evidence type="ECO:0000313" key="18">
    <source>
        <dbReference type="EMBL" id="XCM83057.1"/>
    </source>
</evidence>
<dbReference type="Pfam" id="PF07228">
    <property type="entry name" value="SpoIIE"/>
    <property type="match status" value="1"/>
</dbReference>
<dbReference type="SUPFAM" id="SSF55781">
    <property type="entry name" value="GAF domain-like"/>
    <property type="match status" value="3"/>
</dbReference>
<dbReference type="PANTHER" id="PTHR43156">
    <property type="entry name" value="STAGE II SPORULATION PROTEIN E-RELATED"/>
    <property type="match status" value="1"/>
</dbReference>
<dbReference type="KEGG" id="kcm:ABWK59_31095"/>
<dbReference type="GO" id="GO:0016301">
    <property type="term" value="F:kinase activity"/>
    <property type="evidence" value="ECO:0007669"/>
    <property type="project" value="UniProtKB-KW"/>
</dbReference>
<dbReference type="GO" id="GO:0046872">
    <property type="term" value="F:metal ion binding"/>
    <property type="evidence" value="ECO:0007669"/>
    <property type="project" value="UniProtKB-KW"/>
</dbReference>
<keyword evidence="11" id="KW-0464">Manganese</keyword>
<dbReference type="InterPro" id="IPR013656">
    <property type="entry name" value="PAS_4"/>
</dbReference>
<protein>
    <recommendedName>
        <fullName evidence="1">protein-serine/threonine phosphatase</fullName>
        <ecNumber evidence="1">3.1.3.16</ecNumber>
    </recommendedName>
    <alternativeName>
        <fullName evidence="15">Protein-serine/threonine phosphatase</fullName>
    </alternativeName>
    <alternativeName>
        <fullName evidence="14">Serine/threonine-protein kinase</fullName>
    </alternativeName>
</protein>
<evidence type="ECO:0000256" key="1">
    <source>
        <dbReference type="ARBA" id="ARBA00013081"/>
    </source>
</evidence>
<keyword evidence="10" id="KW-0904">Protein phosphatase</keyword>
<keyword evidence="8" id="KW-0067">ATP-binding</keyword>
<dbReference type="GO" id="GO:0004722">
    <property type="term" value="F:protein serine/threonine phosphatase activity"/>
    <property type="evidence" value="ECO:0007669"/>
    <property type="project" value="UniProtKB-EC"/>
</dbReference>
<dbReference type="CDD" id="cd16936">
    <property type="entry name" value="HATPase_RsbW-like"/>
    <property type="match status" value="1"/>
</dbReference>
<evidence type="ECO:0000256" key="3">
    <source>
        <dbReference type="ARBA" id="ARBA00022679"/>
    </source>
</evidence>
<keyword evidence="4" id="KW-0479">Metal-binding</keyword>
<evidence type="ECO:0000256" key="9">
    <source>
        <dbReference type="ARBA" id="ARBA00022842"/>
    </source>
</evidence>
<comment type="function">
    <text evidence="13">Primarily acts as an independent SigF regulator that is sensitive to the osmosensory signal, mediating the cross talk of PknD with the SigF regulon. Possesses both phosphatase and kinase activities. The kinase domain functions as a classic anti-sigma factor-like kinase to phosphorylate the anti-anti-sigma factor domain at the canonical regulatory site, and the phosphatase domain antagonizes this activity.</text>
</comment>
<evidence type="ECO:0000256" key="13">
    <source>
        <dbReference type="ARBA" id="ARBA00056274"/>
    </source>
</evidence>
<dbReference type="InterPro" id="IPR029016">
    <property type="entry name" value="GAF-like_dom_sf"/>
</dbReference>
<evidence type="ECO:0000256" key="15">
    <source>
        <dbReference type="ARBA" id="ARBA00081350"/>
    </source>
</evidence>
<evidence type="ECO:0000259" key="17">
    <source>
        <dbReference type="PROSITE" id="PS51746"/>
    </source>
</evidence>
<keyword evidence="9" id="KW-0460">Magnesium</keyword>
<dbReference type="SMART" id="SM00091">
    <property type="entry name" value="PAS"/>
    <property type="match status" value="2"/>
</dbReference>
<dbReference type="FunFam" id="3.30.565.10:FF:000028">
    <property type="entry name" value="PAS sensor protein"/>
    <property type="match status" value="1"/>
</dbReference>
<accession>A0AAU8K2Y7</accession>
<dbReference type="InterPro" id="IPR035965">
    <property type="entry name" value="PAS-like_dom_sf"/>
</dbReference>
<gene>
    <name evidence="18" type="ORF">ABWK59_31095</name>
</gene>
<comment type="catalytic activity">
    <reaction evidence="12">
        <text>O-phospho-L-seryl-[protein] + H2O = L-seryl-[protein] + phosphate</text>
        <dbReference type="Rhea" id="RHEA:20629"/>
        <dbReference type="Rhea" id="RHEA-COMP:9863"/>
        <dbReference type="Rhea" id="RHEA-COMP:11604"/>
        <dbReference type="ChEBI" id="CHEBI:15377"/>
        <dbReference type="ChEBI" id="CHEBI:29999"/>
        <dbReference type="ChEBI" id="CHEBI:43474"/>
        <dbReference type="ChEBI" id="CHEBI:83421"/>
        <dbReference type="EC" id="3.1.3.16"/>
    </reaction>
</comment>
<evidence type="ECO:0000256" key="6">
    <source>
        <dbReference type="ARBA" id="ARBA00022777"/>
    </source>
</evidence>
<evidence type="ECO:0000256" key="2">
    <source>
        <dbReference type="ARBA" id="ARBA00022553"/>
    </source>
</evidence>
<dbReference type="SUPFAM" id="SSF55785">
    <property type="entry name" value="PYP-like sensor domain (PAS domain)"/>
    <property type="match status" value="2"/>
</dbReference>
<organism evidence="18">
    <name type="scientific">Kitasatospora camelliae</name>
    <dbReference type="NCBI Taxonomy" id="3156397"/>
    <lineage>
        <taxon>Bacteria</taxon>
        <taxon>Bacillati</taxon>
        <taxon>Actinomycetota</taxon>
        <taxon>Actinomycetes</taxon>
        <taxon>Kitasatosporales</taxon>
        <taxon>Streptomycetaceae</taxon>
        <taxon>Kitasatospora</taxon>
    </lineage>
</organism>
<dbReference type="Gene3D" id="3.30.450.40">
    <property type="match status" value="3"/>
</dbReference>
<evidence type="ECO:0000256" key="8">
    <source>
        <dbReference type="ARBA" id="ARBA00022840"/>
    </source>
</evidence>
<dbReference type="PANTHER" id="PTHR43156:SF2">
    <property type="entry name" value="STAGE II SPORULATION PROTEIN E"/>
    <property type="match status" value="1"/>
</dbReference>
<dbReference type="InterPro" id="IPR003594">
    <property type="entry name" value="HATPase_dom"/>
</dbReference>
<name>A0AAU8K2Y7_9ACTN</name>